<evidence type="ECO:0000313" key="4">
    <source>
        <dbReference type="EMBL" id="PSS06352.1"/>
    </source>
</evidence>
<dbReference type="InterPro" id="IPR023298">
    <property type="entry name" value="ATPase_P-typ_TM_dom_sf"/>
</dbReference>
<dbReference type="InterPro" id="IPR004014">
    <property type="entry name" value="ATPase_P-typ_cation-transptr_N"/>
</dbReference>
<keyword evidence="2" id="KW-0812">Transmembrane</keyword>
<feature type="non-terminal residue" evidence="4">
    <location>
        <position position="397"/>
    </location>
</feature>
<dbReference type="Gene3D" id="2.70.150.10">
    <property type="entry name" value="Calcium-transporting ATPase, cytoplasmic transduction domain A"/>
    <property type="match status" value="1"/>
</dbReference>
<dbReference type="SUPFAM" id="SSF81665">
    <property type="entry name" value="Calcium ATPase, transmembrane domain M"/>
    <property type="match status" value="1"/>
</dbReference>
<dbReference type="PANTHER" id="PTHR24093:SF455">
    <property type="entry name" value="CALCIUM-TRANSPORTING ATPASE 12, PLASMA MEMBRANE-TYPE"/>
    <property type="match status" value="1"/>
</dbReference>
<organism evidence="4 5">
    <name type="scientific">Actinidia chinensis var. chinensis</name>
    <name type="common">Chinese soft-hair kiwi</name>
    <dbReference type="NCBI Taxonomy" id="1590841"/>
    <lineage>
        <taxon>Eukaryota</taxon>
        <taxon>Viridiplantae</taxon>
        <taxon>Streptophyta</taxon>
        <taxon>Embryophyta</taxon>
        <taxon>Tracheophyta</taxon>
        <taxon>Spermatophyta</taxon>
        <taxon>Magnoliopsida</taxon>
        <taxon>eudicotyledons</taxon>
        <taxon>Gunneridae</taxon>
        <taxon>Pentapetalae</taxon>
        <taxon>asterids</taxon>
        <taxon>Ericales</taxon>
        <taxon>Actinidiaceae</taxon>
        <taxon>Actinidia</taxon>
    </lineage>
</organism>
<proteinExistence type="predicted"/>
<dbReference type="FunFam" id="2.70.150.10:FF:000006">
    <property type="entry name" value="Calcium-transporting ATPase"/>
    <property type="match status" value="1"/>
</dbReference>
<dbReference type="InterPro" id="IPR059000">
    <property type="entry name" value="ATPase_P-type_domA"/>
</dbReference>
<dbReference type="Gramene" id="PSS06352">
    <property type="protein sequence ID" value="PSS06352"/>
    <property type="gene ID" value="CEY00_Acc19514"/>
</dbReference>
<dbReference type="GO" id="GO:0005388">
    <property type="term" value="F:P-type calcium transporter activity"/>
    <property type="evidence" value="ECO:0007669"/>
    <property type="project" value="TreeGrafter"/>
</dbReference>
<evidence type="ECO:0000256" key="2">
    <source>
        <dbReference type="SAM" id="Phobius"/>
    </source>
</evidence>
<dbReference type="SUPFAM" id="SSF81653">
    <property type="entry name" value="Calcium ATPase, transduction domain A"/>
    <property type="match status" value="1"/>
</dbReference>
<dbReference type="AlphaFoldDB" id="A0A2R6QDX3"/>
<dbReference type="PANTHER" id="PTHR24093">
    <property type="entry name" value="CATION TRANSPORTING ATPASE"/>
    <property type="match status" value="1"/>
</dbReference>
<feature type="transmembrane region" description="Helical" evidence="2">
    <location>
        <begin position="241"/>
        <end position="260"/>
    </location>
</feature>
<dbReference type="OMA" id="TEENFIM"/>
<dbReference type="OrthoDB" id="3352408at2759"/>
<dbReference type="STRING" id="1590841.A0A2R6QDX3"/>
<dbReference type="SMART" id="SM00831">
    <property type="entry name" value="Cation_ATPase_N"/>
    <property type="match status" value="1"/>
</dbReference>
<evidence type="ECO:0000256" key="1">
    <source>
        <dbReference type="ARBA" id="ARBA00022842"/>
    </source>
</evidence>
<dbReference type="InterPro" id="IPR008250">
    <property type="entry name" value="ATPase_P-typ_transduc_dom_A_sf"/>
</dbReference>
<dbReference type="Gene3D" id="1.20.1110.10">
    <property type="entry name" value="Calcium-transporting ATPase, transmembrane domain"/>
    <property type="match status" value="1"/>
</dbReference>
<evidence type="ECO:0000313" key="5">
    <source>
        <dbReference type="Proteomes" id="UP000241394"/>
    </source>
</evidence>
<dbReference type="Pfam" id="PF00690">
    <property type="entry name" value="Cation_ATPase_N"/>
    <property type="match status" value="1"/>
</dbReference>
<gene>
    <name evidence="4" type="ORF">CEY00_Acc19514</name>
</gene>
<keyword evidence="2" id="KW-0472">Membrane</keyword>
<evidence type="ECO:0000259" key="3">
    <source>
        <dbReference type="SMART" id="SM00831"/>
    </source>
</evidence>
<feature type="domain" description="Cation-transporting P-type ATPase N-terminal" evidence="3">
    <location>
        <begin position="155"/>
        <end position="229"/>
    </location>
</feature>
<keyword evidence="5" id="KW-1185">Reference proteome</keyword>
<keyword evidence="2" id="KW-1133">Transmembrane helix</keyword>
<keyword evidence="1" id="KW-0460">Magnesium</keyword>
<dbReference type="InParanoid" id="A0A2R6QDX3"/>
<reference evidence="4 5" key="1">
    <citation type="submission" date="2017-07" db="EMBL/GenBank/DDBJ databases">
        <title>An improved, manually edited Actinidia chinensis var. chinensis (kiwifruit) genome highlights the challenges associated with draft genomes and gene prediction in plants.</title>
        <authorList>
            <person name="Pilkington S."/>
            <person name="Crowhurst R."/>
            <person name="Hilario E."/>
            <person name="Nardozza S."/>
            <person name="Fraser L."/>
            <person name="Peng Y."/>
            <person name="Gunaseelan K."/>
            <person name="Simpson R."/>
            <person name="Tahir J."/>
            <person name="Deroles S."/>
            <person name="Templeton K."/>
            <person name="Luo Z."/>
            <person name="Davy M."/>
            <person name="Cheng C."/>
            <person name="Mcneilage M."/>
            <person name="Scaglione D."/>
            <person name="Liu Y."/>
            <person name="Zhang Q."/>
            <person name="Datson P."/>
            <person name="De Silva N."/>
            <person name="Gardiner S."/>
            <person name="Bassett H."/>
            <person name="Chagne D."/>
            <person name="Mccallum J."/>
            <person name="Dzierzon H."/>
            <person name="Deng C."/>
            <person name="Wang Y.-Y."/>
            <person name="Barron N."/>
            <person name="Manako K."/>
            <person name="Bowen J."/>
            <person name="Foster T."/>
            <person name="Erridge Z."/>
            <person name="Tiffin H."/>
            <person name="Waite C."/>
            <person name="Davies K."/>
            <person name="Grierson E."/>
            <person name="Laing W."/>
            <person name="Kirk R."/>
            <person name="Chen X."/>
            <person name="Wood M."/>
            <person name="Montefiori M."/>
            <person name="Brummell D."/>
            <person name="Schwinn K."/>
            <person name="Catanach A."/>
            <person name="Fullerton C."/>
            <person name="Li D."/>
            <person name="Meiyalaghan S."/>
            <person name="Nieuwenhuizen N."/>
            <person name="Read N."/>
            <person name="Prakash R."/>
            <person name="Hunter D."/>
            <person name="Zhang H."/>
            <person name="Mckenzie M."/>
            <person name="Knabel M."/>
            <person name="Harris A."/>
            <person name="Allan A."/>
            <person name="Chen A."/>
            <person name="Janssen B."/>
            <person name="Plunkett B."/>
            <person name="Dwamena C."/>
            <person name="Voogd C."/>
            <person name="Leif D."/>
            <person name="Lafferty D."/>
            <person name="Souleyre E."/>
            <person name="Varkonyi-Gasic E."/>
            <person name="Gambi F."/>
            <person name="Hanley J."/>
            <person name="Yao J.-L."/>
            <person name="Cheung J."/>
            <person name="David K."/>
            <person name="Warren B."/>
            <person name="Marsh K."/>
            <person name="Snowden K."/>
            <person name="Lin-Wang K."/>
            <person name="Brian L."/>
            <person name="Martinez-Sanchez M."/>
            <person name="Wang M."/>
            <person name="Ileperuma N."/>
            <person name="Macnee N."/>
            <person name="Campin R."/>
            <person name="Mcatee P."/>
            <person name="Drummond R."/>
            <person name="Espley R."/>
            <person name="Ireland H."/>
            <person name="Wu R."/>
            <person name="Atkinson R."/>
            <person name="Karunairetnam S."/>
            <person name="Bulley S."/>
            <person name="Chunkath S."/>
            <person name="Hanley Z."/>
            <person name="Storey R."/>
            <person name="Thrimawithana A."/>
            <person name="Thomson S."/>
            <person name="David C."/>
            <person name="Testolin R."/>
        </authorList>
    </citation>
    <scope>NUCLEOTIDE SEQUENCE [LARGE SCALE GENOMIC DNA]</scope>
    <source>
        <strain evidence="5">cv. Red5</strain>
        <tissue evidence="4">Young leaf</tissue>
    </source>
</reference>
<protein>
    <submittedName>
        <fullName evidence="4">Calcium-transporting ATPase</fullName>
    </submittedName>
</protein>
<dbReference type="Pfam" id="PF00122">
    <property type="entry name" value="E1-E2_ATPase"/>
    <property type="match status" value="1"/>
</dbReference>
<dbReference type="Proteomes" id="UP000241394">
    <property type="component" value="Chromosome LG17"/>
</dbReference>
<comment type="caution">
    <text evidence="4">The sequence shown here is derived from an EMBL/GenBank/DDBJ whole genome shotgun (WGS) entry which is preliminary data.</text>
</comment>
<feature type="transmembrane region" description="Helical" evidence="2">
    <location>
        <begin position="212"/>
        <end position="229"/>
    </location>
</feature>
<dbReference type="GO" id="GO:0005886">
    <property type="term" value="C:plasma membrane"/>
    <property type="evidence" value="ECO:0007669"/>
    <property type="project" value="TreeGrafter"/>
</dbReference>
<dbReference type="EMBL" id="NKQK01000017">
    <property type="protein sequence ID" value="PSS06352.1"/>
    <property type="molecule type" value="Genomic_DNA"/>
</dbReference>
<sequence>MSSKLGLNSDYGFFLDSITSTTTFTKAQKRWRIAFAAIHFTLSLSRDIELEKRNQLSIIAQKRWRLAYTMIYSSRAMLSLLKEIVPSSQNPAGFFPSPHLVLEIKQGDGHHDVEETTLKRHLLEKGNEDDSCFPAIDKSKLAEMVKEKDLDELRRFGGANGLTKALQSDPKDGILGDDPDISQRKSSFGTNTYNKPPPKGLVHFVLEAFKDTTIFILLCCAALSLGFGIKEHGGKEGWYEGGSIFVAVLLVVVVSALSNFRQERQFDKLSKISDNIKIDVIRVGRRQKISIFDIVVGDVVFLTIGDQIPADGVFLGGHSFQVDESSMTGESDHVEVDIQNPFLLSGSKVADGYAQMLVTSVGMNTAWGKMMSSIARDSDEQTPLQARLNKLTSSIGK</sequence>
<accession>A0A2R6QDX3</accession>
<reference evidence="5" key="2">
    <citation type="journal article" date="2018" name="BMC Genomics">
        <title>A manually annotated Actinidia chinensis var. chinensis (kiwifruit) genome highlights the challenges associated with draft genomes and gene prediction in plants.</title>
        <authorList>
            <person name="Pilkington S.M."/>
            <person name="Crowhurst R."/>
            <person name="Hilario E."/>
            <person name="Nardozza S."/>
            <person name="Fraser L."/>
            <person name="Peng Y."/>
            <person name="Gunaseelan K."/>
            <person name="Simpson R."/>
            <person name="Tahir J."/>
            <person name="Deroles S.C."/>
            <person name="Templeton K."/>
            <person name="Luo Z."/>
            <person name="Davy M."/>
            <person name="Cheng C."/>
            <person name="McNeilage M."/>
            <person name="Scaglione D."/>
            <person name="Liu Y."/>
            <person name="Zhang Q."/>
            <person name="Datson P."/>
            <person name="De Silva N."/>
            <person name="Gardiner S.E."/>
            <person name="Bassett H."/>
            <person name="Chagne D."/>
            <person name="McCallum J."/>
            <person name="Dzierzon H."/>
            <person name="Deng C."/>
            <person name="Wang Y.Y."/>
            <person name="Barron L."/>
            <person name="Manako K."/>
            <person name="Bowen J."/>
            <person name="Foster T.M."/>
            <person name="Erridge Z.A."/>
            <person name="Tiffin H."/>
            <person name="Waite C.N."/>
            <person name="Davies K.M."/>
            <person name="Grierson E.P."/>
            <person name="Laing W.A."/>
            <person name="Kirk R."/>
            <person name="Chen X."/>
            <person name="Wood M."/>
            <person name="Montefiori M."/>
            <person name="Brummell D.A."/>
            <person name="Schwinn K.E."/>
            <person name="Catanach A."/>
            <person name="Fullerton C."/>
            <person name="Li D."/>
            <person name="Meiyalaghan S."/>
            <person name="Nieuwenhuizen N."/>
            <person name="Read N."/>
            <person name="Prakash R."/>
            <person name="Hunter D."/>
            <person name="Zhang H."/>
            <person name="McKenzie M."/>
            <person name="Knabel M."/>
            <person name="Harris A."/>
            <person name="Allan A.C."/>
            <person name="Gleave A."/>
            <person name="Chen A."/>
            <person name="Janssen B.J."/>
            <person name="Plunkett B."/>
            <person name="Ampomah-Dwamena C."/>
            <person name="Voogd C."/>
            <person name="Leif D."/>
            <person name="Lafferty D."/>
            <person name="Souleyre E.J.F."/>
            <person name="Varkonyi-Gasic E."/>
            <person name="Gambi F."/>
            <person name="Hanley J."/>
            <person name="Yao J.L."/>
            <person name="Cheung J."/>
            <person name="David K.M."/>
            <person name="Warren B."/>
            <person name="Marsh K."/>
            <person name="Snowden K.C."/>
            <person name="Lin-Wang K."/>
            <person name="Brian L."/>
            <person name="Martinez-Sanchez M."/>
            <person name="Wang M."/>
            <person name="Ileperuma N."/>
            <person name="Macnee N."/>
            <person name="Campin R."/>
            <person name="McAtee P."/>
            <person name="Drummond R.S.M."/>
            <person name="Espley R.V."/>
            <person name="Ireland H.S."/>
            <person name="Wu R."/>
            <person name="Atkinson R.G."/>
            <person name="Karunairetnam S."/>
            <person name="Bulley S."/>
            <person name="Chunkath S."/>
            <person name="Hanley Z."/>
            <person name="Storey R."/>
            <person name="Thrimawithana A.H."/>
            <person name="Thomson S."/>
            <person name="David C."/>
            <person name="Testolin R."/>
            <person name="Huang H."/>
            <person name="Hellens R.P."/>
            <person name="Schaffer R.J."/>
        </authorList>
    </citation>
    <scope>NUCLEOTIDE SEQUENCE [LARGE SCALE GENOMIC DNA]</scope>
    <source>
        <strain evidence="5">cv. Red5</strain>
    </source>
</reference>
<name>A0A2R6QDX3_ACTCC</name>